<protein>
    <submittedName>
        <fullName evidence="1">Uncharacterized protein</fullName>
    </submittedName>
</protein>
<reference evidence="1 2" key="1">
    <citation type="journal article" date="2018" name="Science">
        <title>The opium poppy genome and morphinan production.</title>
        <authorList>
            <person name="Guo L."/>
            <person name="Winzer T."/>
            <person name="Yang X."/>
            <person name="Li Y."/>
            <person name="Ning Z."/>
            <person name="He Z."/>
            <person name="Teodor R."/>
            <person name="Lu Y."/>
            <person name="Bowser T.A."/>
            <person name="Graham I.A."/>
            <person name="Ye K."/>
        </authorList>
    </citation>
    <scope>NUCLEOTIDE SEQUENCE [LARGE SCALE GENOMIC DNA]</scope>
    <source>
        <strain evidence="2">cv. HN1</strain>
        <tissue evidence="1">Leaves</tissue>
    </source>
</reference>
<dbReference type="Gramene" id="RZC55337">
    <property type="protein sequence ID" value="RZC55337"/>
    <property type="gene ID" value="C5167_014186"/>
</dbReference>
<dbReference type="EMBL" id="CM010717">
    <property type="protein sequence ID" value="RZC55337.1"/>
    <property type="molecule type" value="Genomic_DNA"/>
</dbReference>
<organism evidence="1 2">
    <name type="scientific">Papaver somniferum</name>
    <name type="common">Opium poppy</name>
    <dbReference type="NCBI Taxonomy" id="3469"/>
    <lineage>
        <taxon>Eukaryota</taxon>
        <taxon>Viridiplantae</taxon>
        <taxon>Streptophyta</taxon>
        <taxon>Embryophyta</taxon>
        <taxon>Tracheophyta</taxon>
        <taxon>Spermatophyta</taxon>
        <taxon>Magnoliopsida</taxon>
        <taxon>Ranunculales</taxon>
        <taxon>Papaveraceae</taxon>
        <taxon>Papaveroideae</taxon>
        <taxon>Papaver</taxon>
    </lineage>
</organism>
<dbReference type="AlphaFoldDB" id="A0A4Y7J3F0"/>
<sequence length="74" mass="8213">MTLTSAIRKLVWRCKQKRNVKSELIFLSQNSKNSIAKSFQLLGKKQADINMADAKKSSEMFAAKGVKEKSAHGG</sequence>
<keyword evidence="2" id="KW-1185">Reference proteome</keyword>
<proteinExistence type="predicted"/>
<accession>A0A4Y7J3F0</accession>
<gene>
    <name evidence="1" type="ORF">C5167_014186</name>
</gene>
<evidence type="ECO:0000313" key="2">
    <source>
        <dbReference type="Proteomes" id="UP000316621"/>
    </source>
</evidence>
<dbReference type="Proteomes" id="UP000316621">
    <property type="component" value="Chromosome 3"/>
</dbReference>
<name>A0A4Y7J3F0_PAPSO</name>
<evidence type="ECO:0000313" key="1">
    <source>
        <dbReference type="EMBL" id="RZC55337.1"/>
    </source>
</evidence>